<sequence>MPHLATKFTNWLIFVLDKHLLNDLIPILLFLCVFAWTIAILCQRLVARPSWNIGTPDLEKPALITKTTDRKPGEWIPVDFQRPDAVPYPKWDVHTTKPIPYRPFKYGPNYFVTMGLRSMKWDEWIELDNHYLRFHADKARRILQRGDKCCMTAPEAVDGVIELLNEL</sequence>
<gene>
    <name evidence="2" type="ORF">ACJ72_07096</name>
</gene>
<feature type="transmembrane region" description="Helical" evidence="1">
    <location>
        <begin position="24"/>
        <end position="42"/>
    </location>
</feature>
<evidence type="ECO:0000313" key="3">
    <source>
        <dbReference type="Proteomes" id="UP000091918"/>
    </source>
</evidence>
<keyword evidence="1" id="KW-0472">Membrane</keyword>
<dbReference type="EMBL" id="LGUA01001422">
    <property type="protein sequence ID" value="OAX78595.1"/>
    <property type="molecule type" value="Genomic_DNA"/>
</dbReference>
<keyword evidence="3" id="KW-1185">Reference proteome</keyword>
<dbReference type="OrthoDB" id="497541at2759"/>
<protein>
    <submittedName>
        <fullName evidence="2">Uncharacterized protein</fullName>
    </submittedName>
</protein>
<accession>A0A1B7NP74</accession>
<evidence type="ECO:0000313" key="2">
    <source>
        <dbReference type="EMBL" id="OAX78595.1"/>
    </source>
</evidence>
<dbReference type="Proteomes" id="UP000091918">
    <property type="component" value="Unassembled WGS sequence"/>
</dbReference>
<reference evidence="2 3" key="1">
    <citation type="submission" date="2015-07" db="EMBL/GenBank/DDBJ databases">
        <title>Emmonsia species relationships and genome sequence.</title>
        <authorList>
            <person name="Cuomo C.A."/>
            <person name="Schwartz I.S."/>
            <person name="Kenyon C."/>
            <person name="de Hoog G.S."/>
            <person name="Govender N.P."/>
            <person name="Botha A."/>
            <person name="Moreno L."/>
            <person name="de Vries M."/>
            <person name="Munoz J.F."/>
            <person name="Stielow J.B."/>
        </authorList>
    </citation>
    <scope>NUCLEOTIDE SEQUENCE [LARGE SCALE GENOMIC DNA]</scope>
    <source>
        <strain evidence="2 3">CBS 136260</strain>
    </source>
</reference>
<name>A0A1B7NP74_9EURO</name>
<keyword evidence="1" id="KW-0812">Transmembrane</keyword>
<dbReference type="AlphaFoldDB" id="A0A1B7NP74"/>
<comment type="caution">
    <text evidence="2">The sequence shown here is derived from an EMBL/GenBank/DDBJ whole genome shotgun (WGS) entry which is preliminary data.</text>
</comment>
<keyword evidence="1" id="KW-1133">Transmembrane helix</keyword>
<evidence type="ECO:0000256" key="1">
    <source>
        <dbReference type="SAM" id="Phobius"/>
    </source>
</evidence>
<dbReference type="InterPro" id="IPR021848">
    <property type="entry name" value="HODM_asu-like"/>
</dbReference>
<proteinExistence type="predicted"/>
<dbReference type="STRING" id="1658172.A0A1B7NP74"/>
<dbReference type="Pfam" id="PF11927">
    <property type="entry name" value="HODM_asu-like"/>
    <property type="match status" value="1"/>
</dbReference>
<organism evidence="2 3">
    <name type="scientific">Emergomyces africanus</name>
    <dbReference type="NCBI Taxonomy" id="1955775"/>
    <lineage>
        <taxon>Eukaryota</taxon>
        <taxon>Fungi</taxon>
        <taxon>Dikarya</taxon>
        <taxon>Ascomycota</taxon>
        <taxon>Pezizomycotina</taxon>
        <taxon>Eurotiomycetes</taxon>
        <taxon>Eurotiomycetidae</taxon>
        <taxon>Onygenales</taxon>
        <taxon>Ajellomycetaceae</taxon>
        <taxon>Emergomyces</taxon>
    </lineage>
</organism>